<keyword evidence="3" id="KW-1185">Reference proteome</keyword>
<accession>A0A2A9E6E2</accession>
<dbReference type="Pfam" id="PF04961">
    <property type="entry name" value="FTCD_C"/>
    <property type="match status" value="1"/>
</dbReference>
<dbReference type="InterPro" id="IPR007044">
    <property type="entry name" value="Cyclodeamin/CycHdrlase"/>
</dbReference>
<feature type="domain" description="Cyclodeaminase/cyclohydrolase" evidence="1">
    <location>
        <begin position="8"/>
        <end position="177"/>
    </location>
</feature>
<dbReference type="GO" id="GO:0003824">
    <property type="term" value="F:catalytic activity"/>
    <property type="evidence" value="ECO:0007669"/>
    <property type="project" value="InterPro"/>
</dbReference>
<name>A0A2A9E6E2_9MICO</name>
<dbReference type="InterPro" id="IPR036178">
    <property type="entry name" value="Formintransfe-cycloase-like_sf"/>
</dbReference>
<evidence type="ECO:0000313" key="2">
    <source>
        <dbReference type="EMBL" id="PFG34394.1"/>
    </source>
</evidence>
<dbReference type="SUPFAM" id="SSF101262">
    <property type="entry name" value="Methenyltetrahydrofolate cyclohydrolase-like"/>
    <property type="match status" value="1"/>
</dbReference>
<dbReference type="Proteomes" id="UP000225548">
    <property type="component" value="Unassembled WGS sequence"/>
</dbReference>
<organism evidence="2 3">
    <name type="scientific">Sanguibacter antarcticus</name>
    <dbReference type="NCBI Taxonomy" id="372484"/>
    <lineage>
        <taxon>Bacteria</taxon>
        <taxon>Bacillati</taxon>
        <taxon>Actinomycetota</taxon>
        <taxon>Actinomycetes</taxon>
        <taxon>Micrococcales</taxon>
        <taxon>Sanguibacteraceae</taxon>
        <taxon>Sanguibacter</taxon>
    </lineage>
</organism>
<dbReference type="AlphaFoldDB" id="A0A2A9E6E2"/>
<dbReference type="EMBL" id="PDJG01000001">
    <property type="protein sequence ID" value="PFG34394.1"/>
    <property type="molecule type" value="Genomic_DNA"/>
</dbReference>
<sequence length="218" mass="20671">MTSTGAQTISRWLDELGAATPAPGGGAAGGIMAALGAALVGMVSGYSTGDAGGFEPSAELVARMSDVRATAHALVAQAITAADDDARASTGFAAAFRLPAHSSAEVRERDAAIDAATLAAAHASVQVGEVAVAVLDLLEGLVADGNPIVLADVGVGAAAVGGALRSATVTTEVNLAAAAGAGHGASLSAAVASLDAATGRADALVGAVRAAITSSSGT</sequence>
<proteinExistence type="predicted"/>
<comment type="caution">
    <text evidence="2">The sequence shown here is derived from an EMBL/GenBank/DDBJ whole genome shotgun (WGS) entry which is preliminary data.</text>
</comment>
<reference evidence="2 3" key="1">
    <citation type="submission" date="2017-10" db="EMBL/GenBank/DDBJ databases">
        <title>Sequencing the genomes of 1000 actinobacteria strains.</title>
        <authorList>
            <person name="Klenk H.-P."/>
        </authorList>
    </citation>
    <scope>NUCLEOTIDE SEQUENCE [LARGE SCALE GENOMIC DNA]</scope>
    <source>
        <strain evidence="2 3">DSM 18966</strain>
    </source>
</reference>
<dbReference type="RefSeq" id="WP_098455436.1">
    <property type="nucleotide sequence ID" value="NZ_PDJG01000001.1"/>
</dbReference>
<gene>
    <name evidence="2" type="ORF">ATL42_2304</name>
</gene>
<evidence type="ECO:0000313" key="3">
    <source>
        <dbReference type="Proteomes" id="UP000225548"/>
    </source>
</evidence>
<protein>
    <submittedName>
        <fullName evidence="2">Formiminotetrahydrofolate cyclodeaminase</fullName>
    </submittedName>
</protein>
<dbReference type="Gene3D" id="1.20.120.680">
    <property type="entry name" value="Formiminotetrahydrofolate cyclodeaminase monomer, up-and-down helical bundle"/>
    <property type="match status" value="1"/>
</dbReference>
<evidence type="ECO:0000259" key="1">
    <source>
        <dbReference type="Pfam" id="PF04961"/>
    </source>
</evidence>